<dbReference type="KEGG" id="chu:CHU_3767"/>
<name>A0A6N4SWS1_CYTH3</name>
<organism evidence="2 3">
    <name type="scientific">Cytophaga hutchinsonii (strain ATCC 33406 / DSM 1761 / CIP 103989 / NBRC 15051 / NCIMB 9469 / D465)</name>
    <dbReference type="NCBI Taxonomy" id="269798"/>
    <lineage>
        <taxon>Bacteria</taxon>
        <taxon>Pseudomonadati</taxon>
        <taxon>Bacteroidota</taxon>
        <taxon>Cytophagia</taxon>
        <taxon>Cytophagales</taxon>
        <taxon>Cytophagaceae</taxon>
        <taxon>Cytophaga</taxon>
    </lineage>
</organism>
<gene>
    <name evidence="2" type="ordered locus">CHU_3767</name>
</gene>
<protein>
    <submittedName>
        <fullName evidence="2">Uncharacterized protein</fullName>
    </submittedName>
</protein>
<keyword evidence="1" id="KW-0812">Transmembrane</keyword>
<dbReference type="RefSeq" id="WP_011587106.1">
    <property type="nucleotide sequence ID" value="NC_008255.1"/>
</dbReference>
<dbReference type="EMBL" id="CP000383">
    <property type="protein sequence ID" value="ABG61000.1"/>
    <property type="molecule type" value="Genomic_DNA"/>
</dbReference>
<dbReference type="AlphaFoldDB" id="A0A6N4SWS1"/>
<evidence type="ECO:0000313" key="2">
    <source>
        <dbReference type="EMBL" id="ABG61000.1"/>
    </source>
</evidence>
<evidence type="ECO:0000256" key="1">
    <source>
        <dbReference type="SAM" id="Phobius"/>
    </source>
</evidence>
<proteinExistence type="predicted"/>
<keyword evidence="1" id="KW-0472">Membrane</keyword>
<accession>A0A6N4SWS1</accession>
<evidence type="ECO:0000313" key="3">
    <source>
        <dbReference type="Proteomes" id="UP000001822"/>
    </source>
</evidence>
<keyword evidence="3" id="KW-1185">Reference proteome</keyword>
<keyword evidence="1" id="KW-1133">Transmembrane helix</keyword>
<dbReference type="Proteomes" id="UP000001822">
    <property type="component" value="Chromosome"/>
</dbReference>
<feature type="transmembrane region" description="Helical" evidence="1">
    <location>
        <begin position="12"/>
        <end position="29"/>
    </location>
</feature>
<sequence>MIGFSAVADKIKLPYLILLIVVGIAIGFVPNDAGNRTESGYNLFNFSAAIII</sequence>
<reference evidence="2 3" key="1">
    <citation type="journal article" date="2007" name="Appl. Environ. Microbiol.">
        <title>Genome sequence of the cellulolytic gliding bacterium Cytophaga hutchinsonii.</title>
        <authorList>
            <person name="Xie G."/>
            <person name="Bruce D.C."/>
            <person name="Challacombe J.F."/>
            <person name="Chertkov O."/>
            <person name="Detter J.C."/>
            <person name="Gilna P."/>
            <person name="Han C.S."/>
            <person name="Lucas S."/>
            <person name="Misra M."/>
            <person name="Myers G.L."/>
            <person name="Richardson P."/>
            <person name="Tapia R."/>
            <person name="Thayer N."/>
            <person name="Thompson L.S."/>
            <person name="Brettin T.S."/>
            <person name="Henrissat B."/>
            <person name="Wilson D.B."/>
            <person name="McBride M.J."/>
        </authorList>
    </citation>
    <scope>NUCLEOTIDE SEQUENCE [LARGE SCALE GENOMIC DNA]</scope>
    <source>
        <strain evidence="3">ATCC 33406 / DSM 1761 / CIP 103989 / NBRC 15051 / NCIMB 9469 / D465</strain>
    </source>
</reference>